<dbReference type="VEuPathDB" id="AmoebaDB:NAEGRDRAFT_72522"/>
<gene>
    <name evidence="2" type="ORF">NAEGRDRAFT_72522</name>
</gene>
<name>D2VU35_NAEGR</name>
<dbReference type="RefSeq" id="XP_002672364.1">
    <property type="nucleotide sequence ID" value="XM_002672318.1"/>
</dbReference>
<accession>D2VU35</accession>
<sequence length="521" mass="62170">MKERMQVVYSLINSLPQPSYSSSDTHFRPIVISKLLSLVKRNLELEREAKNLRMKRVENNLENTQFKKLMKNQVISFYSAAVQKFISIGDSFYYYDLVIYQFMQVLLCKNIERSPYMRQYVPEETNLIRECIGKIIRMNQYLDYSKLGKLFELILEELPKLDQFIEYSDDFIEKLFTFYKLKYPISILSILFKKYEFYEKHIPMITTEMIKNGVEIVDVKDDYLSYCLGFKTTGLFKKTNYFMKCLNQLIGMNQIIKYYENPLKGFTISQTISLYSTGQKYLRTFLQEFPFPIEIVSLENGNIRNLFNFFKVASERNFTFPMEQVKEAIKCLNCDNCREIHELVRYLMDKYQLTIYAIEEECKFFAKLMNVLRKDTALTFKAFNVLFPNQSVFEMSRISEHDQTFIINNVKELIIQIVNNTYPYEFNLMDQFLSRFSLPIIDAKLFIIIYGMLAQKEDAFSFREYLNVLYKHAWYDVHERMKDHVKTLLGKNNIEKFTDISTPEDFNKFGMSISNKANQYY</sequence>
<keyword evidence="1" id="KW-0175">Coiled coil</keyword>
<dbReference type="EMBL" id="GG738898">
    <property type="protein sequence ID" value="EFC39620.1"/>
    <property type="molecule type" value="Genomic_DNA"/>
</dbReference>
<keyword evidence="3" id="KW-1185">Reference proteome</keyword>
<proteinExistence type="predicted"/>
<dbReference type="AlphaFoldDB" id="D2VU35"/>
<evidence type="ECO:0000256" key="1">
    <source>
        <dbReference type="SAM" id="Coils"/>
    </source>
</evidence>
<dbReference type="KEGG" id="ngr:NAEGRDRAFT_72522"/>
<reference evidence="2 3" key="1">
    <citation type="journal article" date="2010" name="Cell">
        <title>The genome of Naegleria gruberi illuminates early eukaryotic versatility.</title>
        <authorList>
            <person name="Fritz-Laylin L.K."/>
            <person name="Prochnik S.E."/>
            <person name="Ginger M.L."/>
            <person name="Dacks J.B."/>
            <person name="Carpenter M.L."/>
            <person name="Field M.C."/>
            <person name="Kuo A."/>
            <person name="Paredez A."/>
            <person name="Chapman J."/>
            <person name="Pham J."/>
            <person name="Shu S."/>
            <person name="Neupane R."/>
            <person name="Cipriano M."/>
            <person name="Mancuso J."/>
            <person name="Tu H."/>
            <person name="Salamov A."/>
            <person name="Lindquist E."/>
            <person name="Shapiro H."/>
            <person name="Lucas S."/>
            <person name="Grigoriev I.V."/>
            <person name="Cande W.Z."/>
            <person name="Fulton C."/>
            <person name="Rokhsar D.S."/>
            <person name="Dawson S.C."/>
        </authorList>
    </citation>
    <scope>NUCLEOTIDE SEQUENCE [LARGE SCALE GENOMIC DNA]</scope>
    <source>
        <strain evidence="2 3">NEG-M</strain>
    </source>
</reference>
<dbReference type="Proteomes" id="UP000006671">
    <property type="component" value="Unassembled WGS sequence"/>
</dbReference>
<protein>
    <submittedName>
        <fullName evidence="2">Predicted protein</fullName>
    </submittedName>
</protein>
<dbReference type="InParanoid" id="D2VU35"/>
<dbReference type="GeneID" id="8854166"/>
<feature type="coiled-coil region" evidence="1">
    <location>
        <begin position="35"/>
        <end position="67"/>
    </location>
</feature>
<evidence type="ECO:0000313" key="3">
    <source>
        <dbReference type="Proteomes" id="UP000006671"/>
    </source>
</evidence>
<organism evidence="3">
    <name type="scientific">Naegleria gruberi</name>
    <name type="common">Amoeba</name>
    <dbReference type="NCBI Taxonomy" id="5762"/>
    <lineage>
        <taxon>Eukaryota</taxon>
        <taxon>Discoba</taxon>
        <taxon>Heterolobosea</taxon>
        <taxon>Tetramitia</taxon>
        <taxon>Eutetramitia</taxon>
        <taxon>Vahlkampfiidae</taxon>
        <taxon>Naegleria</taxon>
    </lineage>
</organism>
<evidence type="ECO:0000313" key="2">
    <source>
        <dbReference type="EMBL" id="EFC39620.1"/>
    </source>
</evidence>